<name>A0ABD2NDM0_9CUCU</name>
<evidence type="ECO:0000313" key="1">
    <source>
        <dbReference type="EMBL" id="KAL3276674.1"/>
    </source>
</evidence>
<dbReference type="Proteomes" id="UP001516400">
    <property type="component" value="Unassembled WGS sequence"/>
</dbReference>
<protein>
    <submittedName>
        <fullName evidence="1">Uncharacterized protein</fullName>
    </submittedName>
</protein>
<keyword evidence="2" id="KW-1185">Reference proteome</keyword>
<accession>A0ABD2NDM0</accession>
<organism evidence="1 2">
    <name type="scientific">Cryptolaemus montrouzieri</name>
    <dbReference type="NCBI Taxonomy" id="559131"/>
    <lineage>
        <taxon>Eukaryota</taxon>
        <taxon>Metazoa</taxon>
        <taxon>Ecdysozoa</taxon>
        <taxon>Arthropoda</taxon>
        <taxon>Hexapoda</taxon>
        <taxon>Insecta</taxon>
        <taxon>Pterygota</taxon>
        <taxon>Neoptera</taxon>
        <taxon>Endopterygota</taxon>
        <taxon>Coleoptera</taxon>
        <taxon>Polyphaga</taxon>
        <taxon>Cucujiformia</taxon>
        <taxon>Coccinelloidea</taxon>
        <taxon>Coccinellidae</taxon>
        <taxon>Scymninae</taxon>
        <taxon>Scymnini</taxon>
        <taxon>Cryptolaemus</taxon>
    </lineage>
</organism>
<evidence type="ECO:0000313" key="2">
    <source>
        <dbReference type="Proteomes" id="UP001516400"/>
    </source>
</evidence>
<reference evidence="1 2" key="1">
    <citation type="journal article" date="2021" name="BMC Biol.">
        <title>Horizontally acquired antibacterial genes associated with adaptive radiation of ladybird beetles.</title>
        <authorList>
            <person name="Li H.S."/>
            <person name="Tang X.F."/>
            <person name="Huang Y.H."/>
            <person name="Xu Z.Y."/>
            <person name="Chen M.L."/>
            <person name="Du X.Y."/>
            <person name="Qiu B.Y."/>
            <person name="Chen P.T."/>
            <person name="Zhang W."/>
            <person name="Slipinski A."/>
            <person name="Escalona H.E."/>
            <person name="Waterhouse R.M."/>
            <person name="Zwick A."/>
            <person name="Pang H."/>
        </authorList>
    </citation>
    <scope>NUCLEOTIDE SEQUENCE [LARGE SCALE GENOMIC DNA]</scope>
    <source>
        <strain evidence="1">SYSU2018</strain>
    </source>
</reference>
<dbReference type="AlphaFoldDB" id="A0ABD2NDM0"/>
<gene>
    <name evidence="1" type="ORF">HHI36_012044</name>
</gene>
<dbReference type="EMBL" id="JABFTP020000103">
    <property type="protein sequence ID" value="KAL3276674.1"/>
    <property type="molecule type" value="Genomic_DNA"/>
</dbReference>
<proteinExistence type="predicted"/>
<sequence length="338" mass="38629">MGEFTLENSCRPSSTIISASTSSDEGIREENIENMNMISSSTLNDYGFSLNSTPSDSNVALEKSRLTVQTFLNYKCSKITVYPDFKTFTSHFEISRTFNKLVQTNFQIEICPQNKSLSSSITFQLEIPERNNTLELENTKKLSRLSIQTTLEQTTITPRNLSIDTFHQNISFKTNTLSTSQMSKNLDKLGEQLSSLQSVFKNFKITRDLSKTSILSNSSKTKMKTYNFQILKMESTSAQTIEFSFSQHNFGQPSKIETLNLDCEFFMASGDMIKHYPFYYEFLNKCYNDSNFARNGKLRFLRPMQANFKKAVIRAVKKKKSHLATINSILQGCCDKNK</sequence>
<comment type="caution">
    <text evidence="1">The sequence shown here is derived from an EMBL/GenBank/DDBJ whole genome shotgun (WGS) entry which is preliminary data.</text>
</comment>